<proteinExistence type="predicted"/>
<gene>
    <name evidence="2" type="ORF">A2V54_02800</name>
</gene>
<dbReference type="STRING" id="1802613.A2V54_02800"/>
<feature type="domain" description="Aminoglycoside phosphotransferase" evidence="1">
    <location>
        <begin position="72"/>
        <end position="246"/>
    </location>
</feature>
<dbReference type="Proteomes" id="UP000176583">
    <property type="component" value="Unassembled WGS sequence"/>
</dbReference>
<dbReference type="SUPFAM" id="SSF56112">
    <property type="entry name" value="Protein kinase-like (PK-like)"/>
    <property type="match status" value="1"/>
</dbReference>
<evidence type="ECO:0000313" key="3">
    <source>
        <dbReference type="Proteomes" id="UP000176583"/>
    </source>
</evidence>
<evidence type="ECO:0000313" key="2">
    <source>
        <dbReference type="EMBL" id="OGC44998.1"/>
    </source>
</evidence>
<dbReference type="AlphaFoldDB" id="A0A1F4UJ48"/>
<dbReference type="EMBL" id="MEUW01000001">
    <property type="protein sequence ID" value="OGC44998.1"/>
    <property type="molecule type" value="Genomic_DNA"/>
</dbReference>
<dbReference type="Gene3D" id="3.90.1200.10">
    <property type="match status" value="1"/>
</dbReference>
<evidence type="ECO:0000259" key="1">
    <source>
        <dbReference type="Pfam" id="PF01636"/>
    </source>
</evidence>
<dbReference type="InterPro" id="IPR011009">
    <property type="entry name" value="Kinase-like_dom_sf"/>
</dbReference>
<organism evidence="2 3">
    <name type="scientific">candidate division WWE3 bacterium RBG_19FT_COMBO_53_11</name>
    <dbReference type="NCBI Taxonomy" id="1802613"/>
    <lineage>
        <taxon>Bacteria</taxon>
        <taxon>Katanobacteria</taxon>
    </lineage>
</organism>
<sequence length="307" mass="35268">MFENIFTKEKFEPQKFFRKGPRVYVIGGRLQRNGGLEAVFKSPFHSDQTLTNLHLRREAFFLQSAPADLQKFLPAIYDFGQDGGGRFWYLVEWVKPGKPQTSGKSDFVIVDNFFTQGNLIWCLNTLAALRRISGDIPAGFAKEIAKTGYSLKDYRGMMEPLGRKFFDRKVLAAVKKLLDAAESIYDRANRTTITHHEFYGSQILSSGKTFKLADWENVGWGNPLRDFTSLWIRAYEHPAWQKKFLEGFRKDLRISPGEFEVLFGVEKILQNFGNLTLFGHSRLSEEVSRKKKAVEFLRRCVLEVVGG</sequence>
<protein>
    <recommendedName>
        <fullName evidence="1">Aminoglycoside phosphotransferase domain-containing protein</fullName>
    </recommendedName>
</protein>
<reference evidence="2 3" key="1">
    <citation type="journal article" date="2016" name="Nat. Commun.">
        <title>Thousands of microbial genomes shed light on interconnected biogeochemical processes in an aquifer system.</title>
        <authorList>
            <person name="Anantharaman K."/>
            <person name="Brown C.T."/>
            <person name="Hug L.A."/>
            <person name="Sharon I."/>
            <person name="Castelle C.J."/>
            <person name="Probst A.J."/>
            <person name="Thomas B.C."/>
            <person name="Singh A."/>
            <person name="Wilkins M.J."/>
            <person name="Karaoz U."/>
            <person name="Brodie E.L."/>
            <person name="Williams K.H."/>
            <person name="Hubbard S.S."/>
            <person name="Banfield J.F."/>
        </authorList>
    </citation>
    <scope>NUCLEOTIDE SEQUENCE [LARGE SCALE GENOMIC DNA]</scope>
</reference>
<comment type="caution">
    <text evidence="2">The sequence shown here is derived from an EMBL/GenBank/DDBJ whole genome shotgun (WGS) entry which is preliminary data.</text>
</comment>
<dbReference type="Pfam" id="PF01636">
    <property type="entry name" value="APH"/>
    <property type="match status" value="1"/>
</dbReference>
<name>A0A1F4UJ48_UNCKA</name>
<accession>A0A1F4UJ48</accession>
<dbReference type="InterPro" id="IPR002575">
    <property type="entry name" value="Aminoglycoside_PTrfase"/>
</dbReference>